<accession>A0ABX2EYG1</accession>
<dbReference type="RefSeq" id="WP_173125489.1">
    <property type="nucleotide sequence ID" value="NZ_CBCSGW010000052.1"/>
</dbReference>
<sequence>MSNEGFRIDLDEAEKAASRSLPSAVQRLLPPMTTLRAHEGFKGSGSFDAADRFESAYQGWSDTQARRLHHLWDVLNGNIEALTEIIKLYRRVDGRI</sequence>
<evidence type="ECO:0000313" key="1">
    <source>
        <dbReference type="EMBL" id="NRN64091.1"/>
    </source>
</evidence>
<organism evidence="1 2">
    <name type="scientific">Kibdelosporangium persicum</name>
    <dbReference type="NCBI Taxonomy" id="2698649"/>
    <lineage>
        <taxon>Bacteria</taxon>
        <taxon>Bacillati</taxon>
        <taxon>Actinomycetota</taxon>
        <taxon>Actinomycetes</taxon>
        <taxon>Pseudonocardiales</taxon>
        <taxon>Pseudonocardiaceae</taxon>
        <taxon>Kibdelosporangium</taxon>
    </lineage>
</organism>
<evidence type="ECO:0000313" key="2">
    <source>
        <dbReference type="Proteomes" id="UP000763557"/>
    </source>
</evidence>
<keyword evidence="2" id="KW-1185">Reference proteome</keyword>
<dbReference type="EMBL" id="JAAATY010000002">
    <property type="protein sequence ID" value="NRN64091.1"/>
    <property type="molecule type" value="Genomic_DNA"/>
</dbReference>
<protein>
    <submittedName>
        <fullName evidence="1">Uncharacterized protein</fullName>
    </submittedName>
</protein>
<dbReference type="Proteomes" id="UP000763557">
    <property type="component" value="Unassembled WGS sequence"/>
</dbReference>
<gene>
    <name evidence="1" type="ORF">GC106_12970</name>
</gene>
<comment type="caution">
    <text evidence="1">The sequence shown here is derived from an EMBL/GenBank/DDBJ whole genome shotgun (WGS) entry which is preliminary data.</text>
</comment>
<name>A0ABX2EYG1_9PSEU</name>
<reference evidence="1 2" key="1">
    <citation type="submission" date="2020-01" db="EMBL/GenBank/DDBJ databases">
        <title>Kibdelosporangium persica a novel Actinomycetes from a hot desert in Iran.</title>
        <authorList>
            <person name="Safaei N."/>
            <person name="Zaburannyi N."/>
            <person name="Mueller R."/>
            <person name="Wink J."/>
        </authorList>
    </citation>
    <scope>NUCLEOTIDE SEQUENCE [LARGE SCALE GENOMIC DNA]</scope>
    <source>
        <strain evidence="1 2">4NS15</strain>
    </source>
</reference>
<proteinExistence type="predicted"/>